<gene>
    <name evidence="2" type="ORF">CENDO_03720</name>
</gene>
<keyword evidence="3" id="KW-1185">Reference proteome</keyword>
<evidence type="ECO:0000313" key="3">
    <source>
        <dbReference type="Proteomes" id="UP000296352"/>
    </source>
</evidence>
<feature type="compositionally biased region" description="Basic and acidic residues" evidence="1">
    <location>
        <begin position="26"/>
        <end position="42"/>
    </location>
</feature>
<protein>
    <submittedName>
        <fullName evidence="2">Uncharacterized protein</fullName>
    </submittedName>
</protein>
<reference evidence="2 3" key="1">
    <citation type="submission" date="2019-04" db="EMBL/GenBank/DDBJ databases">
        <title>Corynebacterium endometrii sp. nov., isolated from the uterus of a cow with endometritis.</title>
        <authorList>
            <person name="Ballas P."/>
            <person name="Ruckert C."/>
            <person name="Wagener K."/>
            <person name="Drillich M."/>
            <person name="Kaempfer P."/>
            <person name="Busse H.-J."/>
            <person name="Ehling-Schulz M."/>
        </authorList>
    </citation>
    <scope>NUCLEOTIDE SEQUENCE [LARGE SCALE GENOMIC DNA]</scope>
    <source>
        <strain evidence="2 3">LMM-1653</strain>
    </source>
</reference>
<dbReference type="KEGG" id="cee:CENDO_03720"/>
<evidence type="ECO:0000256" key="1">
    <source>
        <dbReference type="SAM" id="MobiDB-lite"/>
    </source>
</evidence>
<dbReference type="RefSeq" id="WP_342773424.1">
    <property type="nucleotide sequence ID" value="NZ_CP039247.1"/>
</dbReference>
<evidence type="ECO:0000313" key="2">
    <source>
        <dbReference type="EMBL" id="QCB28037.1"/>
    </source>
</evidence>
<dbReference type="EMBL" id="CP039247">
    <property type="protein sequence ID" value="QCB28037.1"/>
    <property type="molecule type" value="Genomic_DNA"/>
</dbReference>
<feature type="compositionally biased region" description="Basic and acidic residues" evidence="1">
    <location>
        <begin position="1"/>
        <end position="14"/>
    </location>
</feature>
<feature type="region of interest" description="Disordered" evidence="1">
    <location>
        <begin position="1"/>
        <end position="67"/>
    </location>
</feature>
<proteinExistence type="predicted"/>
<dbReference type="AlphaFoldDB" id="A0A4P7QH55"/>
<sequence>MRRSDAADYDRTADSPRFNSAFDDSGELKPRSTDGERPVEFDEHADDTPTGEAFWREQIPPHFGGES</sequence>
<dbReference type="Proteomes" id="UP000296352">
    <property type="component" value="Chromosome"/>
</dbReference>
<accession>A0A4P7QH55</accession>
<name>A0A4P7QH55_9CORY</name>
<organism evidence="2 3">
    <name type="scientific">Corynebacterium endometrii</name>
    <dbReference type="NCBI Taxonomy" id="2488819"/>
    <lineage>
        <taxon>Bacteria</taxon>
        <taxon>Bacillati</taxon>
        <taxon>Actinomycetota</taxon>
        <taxon>Actinomycetes</taxon>
        <taxon>Mycobacteriales</taxon>
        <taxon>Corynebacteriaceae</taxon>
        <taxon>Corynebacterium</taxon>
    </lineage>
</organism>